<dbReference type="InterPro" id="IPR008949">
    <property type="entry name" value="Isoprenoid_synthase_dom_sf"/>
</dbReference>
<gene>
    <name evidence="7" type="ORF">LCGC14_0226250</name>
</gene>
<dbReference type="GO" id="GO:0004659">
    <property type="term" value="F:prenyltransferase activity"/>
    <property type="evidence" value="ECO:0007669"/>
    <property type="project" value="InterPro"/>
</dbReference>
<comment type="cofactor">
    <cofactor evidence="1">
        <name>Mg(2+)</name>
        <dbReference type="ChEBI" id="CHEBI:18420"/>
    </cofactor>
</comment>
<evidence type="ECO:0008006" key="8">
    <source>
        <dbReference type="Google" id="ProtNLM"/>
    </source>
</evidence>
<dbReference type="GO" id="GO:0008299">
    <property type="term" value="P:isoprenoid biosynthetic process"/>
    <property type="evidence" value="ECO:0007669"/>
    <property type="project" value="UniProtKB-KW"/>
</dbReference>
<evidence type="ECO:0000256" key="3">
    <source>
        <dbReference type="ARBA" id="ARBA00022679"/>
    </source>
</evidence>
<dbReference type="PROSITE" id="PS00723">
    <property type="entry name" value="POLYPRENYL_SYNTHASE_1"/>
    <property type="match status" value="1"/>
</dbReference>
<evidence type="ECO:0000256" key="6">
    <source>
        <dbReference type="ARBA" id="ARBA00023229"/>
    </source>
</evidence>
<evidence type="ECO:0000313" key="7">
    <source>
        <dbReference type="EMBL" id="KKN90682.1"/>
    </source>
</evidence>
<organism evidence="7">
    <name type="scientific">marine sediment metagenome</name>
    <dbReference type="NCBI Taxonomy" id="412755"/>
    <lineage>
        <taxon>unclassified sequences</taxon>
        <taxon>metagenomes</taxon>
        <taxon>ecological metagenomes</taxon>
    </lineage>
</organism>
<comment type="similarity">
    <text evidence="2">Belongs to the FPP/GGPP synthase family.</text>
</comment>
<reference evidence="7" key="1">
    <citation type="journal article" date="2015" name="Nature">
        <title>Complex archaea that bridge the gap between prokaryotes and eukaryotes.</title>
        <authorList>
            <person name="Spang A."/>
            <person name="Saw J.H."/>
            <person name="Jorgensen S.L."/>
            <person name="Zaremba-Niedzwiedzka K."/>
            <person name="Martijn J."/>
            <person name="Lind A.E."/>
            <person name="van Eijk R."/>
            <person name="Schleper C."/>
            <person name="Guy L."/>
            <person name="Ettema T.J."/>
        </authorList>
    </citation>
    <scope>NUCLEOTIDE SEQUENCE</scope>
</reference>
<sequence>MSETTSKTTLADLLAPQAVALEGDLERWLIEPGTPDELAEAMRYCVLCGGKRLRPALVRLGAQAVGGDADDELVARAAVAVELIHSYSLVHDDLPAIDNDILRRGLPTAHVKFGEAMALLVGDALLTRAFGLLTETHDVRSPNLVAELASAAGAAGMVAGQIADLELCDLPAGAAGLAYVHDRKTAALIRAAVRMGAIAGGTDHVSLAALSDYGLQLGLAFQAVDDVLDATGQAETIGKTPGKDARAGKRSIVGELGLQQAQAAARDLSARAVEMLAPLGEAADTLRQLAALLAERTY</sequence>
<keyword evidence="5" id="KW-0460">Magnesium</keyword>
<protein>
    <recommendedName>
        <fullName evidence="8">Geranyltranstransferase</fullName>
    </recommendedName>
</protein>
<evidence type="ECO:0000256" key="4">
    <source>
        <dbReference type="ARBA" id="ARBA00022723"/>
    </source>
</evidence>
<dbReference type="InterPro" id="IPR033749">
    <property type="entry name" value="Polyprenyl_synt_CS"/>
</dbReference>
<dbReference type="Gene3D" id="1.10.600.10">
    <property type="entry name" value="Farnesyl Diphosphate Synthase"/>
    <property type="match status" value="1"/>
</dbReference>
<keyword evidence="3" id="KW-0808">Transferase</keyword>
<dbReference type="GO" id="GO:0005737">
    <property type="term" value="C:cytoplasm"/>
    <property type="evidence" value="ECO:0007669"/>
    <property type="project" value="UniProtKB-ARBA"/>
</dbReference>
<dbReference type="InterPro" id="IPR000092">
    <property type="entry name" value="Polyprenyl_synt"/>
</dbReference>
<dbReference type="Pfam" id="PF00348">
    <property type="entry name" value="polyprenyl_synt"/>
    <property type="match status" value="1"/>
</dbReference>
<proteinExistence type="inferred from homology"/>
<dbReference type="NCBIfam" id="NF045485">
    <property type="entry name" value="FPPsyn"/>
    <property type="match status" value="1"/>
</dbReference>
<dbReference type="SFLD" id="SFLDS00005">
    <property type="entry name" value="Isoprenoid_Synthase_Type_I"/>
    <property type="match status" value="1"/>
</dbReference>
<dbReference type="PANTHER" id="PTHR43281">
    <property type="entry name" value="FARNESYL DIPHOSPHATE SYNTHASE"/>
    <property type="match status" value="1"/>
</dbReference>
<evidence type="ECO:0000256" key="5">
    <source>
        <dbReference type="ARBA" id="ARBA00022842"/>
    </source>
</evidence>
<keyword evidence="6" id="KW-0414">Isoprene biosynthesis</keyword>
<evidence type="ECO:0000256" key="1">
    <source>
        <dbReference type="ARBA" id="ARBA00001946"/>
    </source>
</evidence>
<dbReference type="EMBL" id="LAZR01000108">
    <property type="protein sequence ID" value="KKN90682.1"/>
    <property type="molecule type" value="Genomic_DNA"/>
</dbReference>
<comment type="caution">
    <text evidence="7">The sequence shown here is derived from an EMBL/GenBank/DDBJ whole genome shotgun (WGS) entry which is preliminary data.</text>
</comment>
<evidence type="ECO:0000256" key="2">
    <source>
        <dbReference type="ARBA" id="ARBA00006706"/>
    </source>
</evidence>
<dbReference type="SFLD" id="SFLDG01017">
    <property type="entry name" value="Polyprenyl_Transferase_Like"/>
    <property type="match status" value="1"/>
</dbReference>
<dbReference type="GO" id="GO:0046872">
    <property type="term" value="F:metal ion binding"/>
    <property type="evidence" value="ECO:0007669"/>
    <property type="project" value="UniProtKB-KW"/>
</dbReference>
<dbReference type="SUPFAM" id="SSF48576">
    <property type="entry name" value="Terpenoid synthases"/>
    <property type="match status" value="1"/>
</dbReference>
<name>A0A0F9UT43_9ZZZZ</name>
<dbReference type="FunFam" id="1.10.600.10:FF:000001">
    <property type="entry name" value="Geranylgeranyl diphosphate synthase"/>
    <property type="match status" value="1"/>
</dbReference>
<accession>A0A0F9UT43</accession>
<keyword evidence="4" id="KW-0479">Metal-binding</keyword>
<dbReference type="PANTHER" id="PTHR43281:SF1">
    <property type="entry name" value="FARNESYL DIPHOSPHATE SYNTHASE"/>
    <property type="match status" value="1"/>
</dbReference>
<dbReference type="CDD" id="cd00685">
    <property type="entry name" value="Trans_IPPS_HT"/>
    <property type="match status" value="1"/>
</dbReference>
<dbReference type="InterPro" id="IPR053378">
    <property type="entry name" value="Prenyl_diphosphate_synthase"/>
</dbReference>
<dbReference type="AlphaFoldDB" id="A0A0F9UT43"/>